<comment type="caution">
    <text evidence="4">The sequence shown here is derived from an EMBL/GenBank/DDBJ whole genome shotgun (WGS) entry which is preliminary data.</text>
</comment>
<evidence type="ECO:0000256" key="1">
    <source>
        <dbReference type="ARBA" id="ARBA00022490"/>
    </source>
</evidence>
<dbReference type="NCBIfam" id="TIGR00086">
    <property type="entry name" value="smpB"/>
    <property type="match status" value="1"/>
</dbReference>
<dbReference type="STRING" id="1229521.D791_03647"/>
<dbReference type="GO" id="GO:0003723">
    <property type="term" value="F:RNA binding"/>
    <property type="evidence" value="ECO:0007669"/>
    <property type="project" value="UniProtKB-UniRule"/>
</dbReference>
<dbReference type="EMBL" id="AONB01000024">
    <property type="protein sequence ID" value="EXJ09488.1"/>
    <property type="molecule type" value="Genomic_DNA"/>
</dbReference>
<dbReference type="PANTHER" id="PTHR30308:SF2">
    <property type="entry name" value="SSRA-BINDING PROTEIN"/>
    <property type="match status" value="1"/>
</dbReference>
<comment type="similarity">
    <text evidence="3">Belongs to the SmpB family.</text>
</comment>
<dbReference type="GO" id="GO:0070929">
    <property type="term" value="P:trans-translation"/>
    <property type="evidence" value="ECO:0007669"/>
    <property type="project" value="UniProtKB-UniRule"/>
</dbReference>
<dbReference type="GO" id="GO:0005829">
    <property type="term" value="C:cytosol"/>
    <property type="evidence" value="ECO:0007669"/>
    <property type="project" value="TreeGrafter"/>
</dbReference>
<comment type="subcellular location">
    <subcellularLocation>
        <location evidence="3">Cytoplasm</location>
    </subcellularLocation>
    <text evidence="3">The tmRNA-SmpB complex associates with stalled 70S ribosomes.</text>
</comment>
<evidence type="ECO:0000256" key="3">
    <source>
        <dbReference type="HAMAP-Rule" id="MF_00023"/>
    </source>
</evidence>
<dbReference type="InterPro" id="IPR023620">
    <property type="entry name" value="SmpB"/>
</dbReference>
<evidence type="ECO:0000256" key="2">
    <source>
        <dbReference type="ARBA" id="ARBA00022884"/>
    </source>
</evidence>
<dbReference type="NCBIfam" id="NF003843">
    <property type="entry name" value="PRK05422.1"/>
    <property type="match status" value="1"/>
</dbReference>
<dbReference type="PROSITE" id="PS01317">
    <property type="entry name" value="SSRP"/>
    <property type="match status" value="1"/>
</dbReference>
<gene>
    <name evidence="3 4" type="primary">smpB</name>
    <name evidence="4" type="ORF">D791_03647</name>
</gene>
<dbReference type="Proteomes" id="UP000019464">
    <property type="component" value="Unassembled WGS sequence"/>
</dbReference>
<comment type="function">
    <text evidence="3">Required for rescue of stalled ribosomes mediated by trans-translation. Binds to transfer-messenger RNA (tmRNA), required for stable association of tmRNA with ribosomes. tmRNA and SmpB together mimic tRNA shape, replacing the anticodon stem-loop with SmpB. tmRNA is encoded by the ssrA gene; the 2 termini fold to resemble tRNA(Ala) and it encodes a 'tag peptide', a short internal open reading frame. During trans-translation Ala-aminoacylated tmRNA acts like a tRNA, entering the A-site of stalled ribosomes, displacing the stalled mRNA. The ribosome then switches to translate the ORF on the tmRNA; the nascent peptide is terminated with the 'tag peptide' encoded by the tmRNA and targeted for degradation. The ribosome is freed to recommence translation, which seems to be the essential function of trans-translation.</text>
</comment>
<keyword evidence="5" id="KW-1185">Reference proteome</keyword>
<keyword evidence="1 3" id="KW-0963">Cytoplasm</keyword>
<protein>
    <recommendedName>
        <fullName evidence="3">SsrA-binding protein</fullName>
    </recommendedName>
    <alternativeName>
        <fullName evidence="3">Small protein B</fullName>
    </alternativeName>
</protein>
<reference evidence="5" key="1">
    <citation type="submission" date="2012-11" db="EMBL/GenBank/DDBJ databases">
        <authorList>
            <person name="Singh A."/>
            <person name="Pinnaka A.K."/>
            <person name="Vaidya B."/>
        </authorList>
    </citation>
    <scope>NUCLEOTIDE SEQUENCE [LARGE SCALE GENOMIC DNA]</scope>
    <source>
        <strain evidence="5">AK23</strain>
    </source>
</reference>
<dbReference type="GO" id="GO:0070930">
    <property type="term" value="P:trans-translation-dependent protein tagging"/>
    <property type="evidence" value="ECO:0007669"/>
    <property type="project" value="TreeGrafter"/>
</dbReference>
<dbReference type="Gene3D" id="2.40.280.10">
    <property type="match status" value="1"/>
</dbReference>
<dbReference type="PANTHER" id="PTHR30308">
    <property type="entry name" value="TMRNA-BINDING COMPONENT OF TRANS-TRANSLATION TAGGING COMPLEX"/>
    <property type="match status" value="1"/>
</dbReference>
<keyword evidence="2 3" id="KW-0694">RNA-binding</keyword>
<evidence type="ECO:0000313" key="5">
    <source>
        <dbReference type="Proteomes" id="UP000019464"/>
    </source>
</evidence>
<dbReference type="CDD" id="cd09294">
    <property type="entry name" value="SmpB"/>
    <property type="match status" value="1"/>
</dbReference>
<dbReference type="InterPro" id="IPR000037">
    <property type="entry name" value="SsrA-bd_prot"/>
</dbReference>
<evidence type="ECO:0000313" key="4">
    <source>
        <dbReference type="EMBL" id="EXJ09488.1"/>
    </source>
</evidence>
<dbReference type="Pfam" id="PF01668">
    <property type="entry name" value="SmpB"/>
    <property type="match status" value="1"/>
</dbReference>
<dbReference type="AlphaFoldDB" id="W9UQJ0"/>
<proteinExistence type="inferred from homology"/>
<name>W9UQJ0_9GAMM</name>
<reference evidence="4 5" key="2">
    <citation type="journal article" date="2015" name="Syst. Appl. Microbiol.">
        <title>Nitrincola nitratireducens sp. nov. isolated from a haloalkaline crater lake.</title>
        <authorList>
            <person name="Singh A."/>
            <person name="Vaidya B."/>
            <person name="Tanuku N.R."/>
            <person name="Pinnaka A.K."/>
        </authorList>
    </citation>
    <scope>NUCLEOTIDE SEQUENCE [LARGE SCALE GENOMIC DNA]</scope>
    <source>
        <strain evidence="4 5">AK23</strain>
    </source>
</reference>
<dbReference type="HAMAP" id="MF_00023">
    <property type="entry name" value="SmpB"/>
    <property type="match status" value="1"/>
</dbReference>
<dbReference type="InterPro" id="IPR020081">
    <property type="entry name" value="SsrA-bd_prot_CS"/>
</dbReference>
<dbReference type="SUPFAM" id="SSF74982">
    <property type="entry name" value="Small protein B (SmpB)"/>
    <property type="match status" value="1"/>
</dbReference>
<organism evidence="4 5">
    <name type="scientific">Nitrincola nitratireducens</name>
    <dbReference type="NCBI Taxonomy" id="1229521"/>
    <lineage>
        <taxon>Bacteria</taxon>
        <taxon>Pseudomonadati</taxon>
        <taxon>Pseudomonadota</taxon>
        <taxon>Gammaproteobacteria</taxon>
        <taxon>Oceanospirillales</taxon>
        <taxon>Oceanospirillaceae</taxon>
        <taxon>Nitrincola</taxon>
    </lineage>
</organism>
<accession>W9UQJ0</accession>
<dbReference type="PATRIC" id="fig|1229521.3.peg.3677"/>
<sequence>MLYFLLKITTFSAHKLLLKRLEPLYNARMSKKKAKPTSSTICQNRKARHEYSIEQKFEAGLVLTGWEVKSLRDGRAQLVDSYVVLKNSEAWLVGAHFTPLISACTHVLAEPKRDRKLLLNRREIDRLIGATQAKGYTCVALALYWKNGRVKCEIALVKGKKLHDKRAAEKDKDWDRQKQRVMAAQ</sequence>